<accession>A0A1S2VMG5</accession>
<proteinExistence type="predicted"/>
<dbReference type="EMBL" id="MORL01000003">
    <property type="protein sequence ID" value="OIN59962.1"/>
    <property type="molecule type" value="Genomic_DNA"/>
</dbReference>
<protein>
    <submittedName>
        <fullName evidence="1">Uncharacterized protein</fullName>
    </submittedName>
</protein>
<dbReference type="OrthoDB" id="8456019at2"/>
<evidence type="ECO:0000313" key="2">
    <source>
        <dbReference type="Proteomes" id="UP000181790"/>
    </source>
</evidence>
<evidence type="ECO:0000313" key="1">
    <source>
        <dbReference type="EMBL" id="OIN59962.1"/>
    </source>
</evidence>
<name>A0A1S2VMG5_9BACT</name>
<reference evidence="1 2" key="1">
    <citation type="submission" date="2016-10" db="EMBL/GenBank/DDBJ databases">
        <title>Arsenicibacter rosenii gen. nov., sp. nov., an efficient arsenic-methylating bacterium isolated from an arsenic-contaminated paddy soil.</title>
        <authorList>
            <person name="Huang K."/>
        </authorList>
    </citation>
    <scope>NUCLEOTIDE SEQUENCE [LARGE SCALE GENOMIC DNA]</scope>
    <source>
        <strain evidence="1 2">SM-1</strain>
    </source>
</reference>
<dbReference type="RefSeq" id="WP_071502761.1">
    <property type="nucleotide sequence ID" value="NZ_MORL01000003.1"/>
</dbReference>
<gene>
    <name evidence="1" type="ORF">BLX24_08995</name>
</gene>
<keyword evidence="2" id="KW-1185">Reference proteome</keyword>
<comment type="caution">
    <text evidence="1">The sequence shown here is derived from an EMBL/GenBank/DDBJ whole genome shotgun (WGS) entry which is preliminary data.</text>
</comment>
<dbReference type="Proteomes" id="UP000181790">
    <property type="component" value="Unassembled WGS sequence"/>
</dbReference>
<sequence length="375" mass="42810">MEKKIDFLAPKLEGIRFEDHTLPVNLLEDFSALEELIFEVAKQIFLEENPNRKRVPKGFTDNVSLKLSGIEEGSTIPKFVLVTILNSMLLLDANPNSMTYIEKARDRIIDTISNAKQGNLSSNLLGQKYLNFFNRIGKNLQEGESIDFSLDHSGKATLDKNVRKKLLLSRNERFEYSDSISINASVSAIDKKHNTFTLNIQDQTIPCKIDTAFDFIETITQAFNEYEKGALVSIKATGIYNEQDKLINIDAFESMDILDPYDVKVRLNQLSEIKDNWYEGSGVAPGVEFLKKFGEYFASYYNLSLPLPAIFPTLEGNIQLEWNLPKAKVLLEVYRNGFYSELLLSNDEDLFEEVNLNLDDQNDWIKLNNIINISM</sequence>
<dbReference type="AlphaFoldDB" id="A0A1S2VMG5"/>
<organism evidence="1 2">
    <name type="scientific">Arsenicibacter rosenii</name>
    <dbReference type="NCBI Taxonomy" id="1750698"/>
    <lineage>
        <taxon>Bacteria</taxon>
        <taxon>Pseudomonadati</taxon>
        <taxon>Bacteroidota</taxon>
        <taxon>Cytophagia</taxon>
        <taxon>Cytophagales</taxon>
        <taxon>Spirosomataceae</taxon>
        <taxon>Arsenicibacter</taxon>
    </lineage>
</organism>